<reference evidence="13" key="2">
    <citation type="submission" date="2016-11" db="UniProtKB">
        <authorList>
            <consortium name="WormBaseParasite"/>
        </authorList>
    </citation>
    <scope>IDENTIFICATION</scope>
</reference>
<dbReference type="PROSITE" id="PS51826">
    <property type="entry name" value="PSBD"/>
    <property type="match status" value="1"/>
</dbReference>
<keyword evidence="6" id="KW-0809">Transit peptide</keyword>
<dbReference type="Pfam" id="PF00198">
    <property type="entry name" value="2-oxoacid_dh"/>
    <property type="match status" value="1"/>
</dbReference>
<dbReference type="eggNOG" id="KOG0558">
    <property type="taxonomic scope" value="Eukaryota"/>
</dbReference>
<dbReference type="AlphaFoldDB" id="A0A1I7VX39"/>
<evidence type="ECO:0000256" key="6">
    <source>
        <dbReference type="ARBA" id="ARBA00022946"/>
    </source>
</evidence>
<dbReference type="SUPFAM" id="SSF52777">
    <property type="entry name" value="CoA-dependent acyltransferases"/>
    <property type="match status" value="1"/>
</dbReference>
<evidence type="ECO:0000256" key="9">
    <source>
        <dbReference type="RuleBase" id="RU003423"/>
    </source>
</evidence>
<dbReference type="InterPro" id="IPR036625">
    <property type="entry name" value="E3-bd_dom_sf"/>
</dbReference>
<keyword evidence="12" id="KW-1185">Reference proteome</keyword>
<dbReference type="WBParaSite" id="EN70_7183">
    <property type="protein sequence ID" value="EN70_7183"/>
    <property type="gene ID" value="EN70_7183"/>
</dbReference>
<dbReference type="SUPFAM" id="SSF47005">
    <property type="entry name" value="Peripheral subunit-binding domain of 2-oxo acid dehydrogenase complex"/>
    <property type="match status" value="1"/>
</dbReference>
<keyword evidence="8 9" id="KW-0012">Acyltransferase</keyword>
<dbReference type="Pfam" id="PF02817">
    <property type="entry name" value="E3_binding"/>
    <property type="match status" value="1"/>
</dbReference>
<protein>
    <recommendedName>
        <fullName evidence="9">Dihydrolipoamide acetyltransferase component of pyruvate dehydrogenase complex</fullName>
        <ecNumber evidence="9">2.3.1.-</ecNumber>
    </recommendedName>
</protein>
<proteinExistence type="inferred from homology"/>
<dbReference type="InterPro" id="IPR011053">
    <property type="entry name" value="Single_hybrid_motif"/>
</dbReference>
<evidence type="ECO:0000259" key="11">
    <source>
        <dbReference type="PROSITE" id="PS51826"/>
    </source>
</evidence>
<comment type="cofactor">
    <cofactor evidence="1 9">
        <name>(R)-lipoate</name>
        <dbReference type="ChEBI" id="CHEBI:83088"/>
    </cofactor>
</comment>
<evidence type="ECO:0000256" key="2">
    <source>
        <dbReference type="ARBA" id="ARBA00004305"/>
    </source>
</evidence>
<comment type="subcellular location">
    <subcellularLocation>
        <location evidence="2">Mitochondrion matrix</location>
    </subcellularLocation>
</comment>
<keyword evidence="4 9" id="KW-0808">Transferase</keyword>
<name>A0A1I7VX39_LOALO</name>
<dbReference type="InterPro" id="IPR001078">
    <property type="entry name" value="2-oxoacid_DH_actylTfrase"/>
</dbReference>
<feature type="domain" description="Lipoyl-binding" evidence="10">
    <location>
        <begin position="13"/>
        <end position="88"/>
    </location>
</feature>
<evidence type="ECO:0000256" key="1">
    <source>
        <dbReference type="ARBA" id="ARBA00001938"/>
    </source>
</evidence>
<dbReference type="InterPro" id="IPR000089">
    <property type="entry name" value="Biotin_lipoyl"/>
</dbReference>
<evidence type="ECO:0000259" key="10">
    <source>
        <dbReference type="PROSITE" id="PS50968"/>
    </source>
</evidence>
<evidence type="ECO:0000256" key="7">
    <source>
        <dbReference type="ARBA" id="ARBA00023128"/>
    </source>
</evidence>
<dbReference type="EC" id="2.3.1.-" evidence="9"/>
<dbReference type="CDD" id="cd06849">
    <property type="entry name" value="lipoyl_domain"/>
    <property type="match status" value="1"/>
</dbReference>
<evidence type="ECO:0000256" key="5">
    <source>
        <dbReference type="ARBA" id="ARBA00022823"/>
    </source>
</evidence>
<dbReference type="GO" id="GO:0031405">
    <property type="term" value="F:lipoic acid binding"/>
    <property type="evidence" value="ECO:0007669"/>
    <property type="project" value="TreeGrafter"/>
</dbReference>
<dbReference type="Gene3D" id="2.40.50.100">
    <property type="match status" value="1"/>
</dbReference>
<keyword evidence="5 9" id="KW-0450">Lipoyl</keyword>
<dbReference type="Proteomes" id="UP000095285">
    <property type="component" value="Unassembled WGS sequence"/>
</dbReference>
<dbReference type="GO" id="GO:0016407">
    <property type="term" value="F:acetyltransferase activity"/>
    <property type="evidence" value="ECO:0007669"/>
    <property type="project" value="TreeGrafter"/>
</dbReference>
<evidence type="ECO:0000256" key="3">
    <source>
        <dbReference type="ARBA" id="ARBA00007317"/>
    </source>
</evidence>
<evidence type="ECO:0000256" key="4">
    <source>
        <dbReference type="ARBA" id="ARBA00022679"/>
    </source>
</evidence>
<dbReference type="SUPFAM" id="SSF51230">
    <property type="entry name" value="Single hybrid motif"/>
    <property type="match status" value="1"/>
</dbReference>
<dbReference type="InterPro" id="IPR004167">
    <property type="entry name" value="PSBD"/>
</dbReference>
<accession>A0A1I7VX39</accession>
<evidence type="ECO:0000313" key="12">
    <source>
        <dbReference type="Proteomes" id="UP000095285"/>
    </source>
</evidence>
<dbReference type="Gene3D" id="3.30.559.10">
    <property type="entry name" value="Chloramphenicol acetyltransferase-like domain"/>
    <property type="match status" value="1"/>
</dbReference>
<dbReference type="InterPro" id="IPR003016">
    <property type="entry name" value="2-oxoA_DH_lipoyl-BS"/>
</dbReference>
<feature type="domain" description="Peripheral subunit-binding (PSBD)" evidence="11">
    <location>
        <begin position="120"/>
        <end position="157"/>
    </location>
</feature>
<comment type="similarity">
    <text evidence="3 9">Belongs to the 2-oxoacid dehydrogenase family.</text>
</comment>
<evidence type="ECO:0000256" key="8">
    <source>
        <dbReference type="ARBA" id="ARBA00023315"/>
    </source>
</evidence>
<dbReference type="PANTHER" id="PTHR43178">
    <property type="entry name" value="DIHYDROLIPOAMIDE ACETYLTRANSFERASE COMPONENT OF PYRUVATE DEHYDROGENASE COMPLEX"/>
    <property type="match status" value="1"/>
</dbReference>
<keyword evidence="7" id="KW-0496">Mitochondrion</keyword>
<dbReference type="Pfam" id="PF00364">
    <property type="entry name" value="Biotin_lipoyl"/>
    <property type="match status" value="1"/>
</dbReference>
<dbReference type="InterPro" id="IPR050743">
    <property type="entry name" value="2-oxoacid_DH_E2_comp"/>
</dbReference>
<dbReference type="PANTHER" id="PTHR43178:SF5">
    <property type="entry name" value="LIPOAMIDE ACYLTRANSFERASE COMPONENT OF BRANCHED-CHAIN ALPHA-KETO ACID DEHYDROGENASE COMPLEX, MITOCHONDRIAL"/>
    <property type="match status" value="1"/>
</dbReference>
<organism evidence="12 13">
    <name type="scientific">Loa loa</name>
    <name type="common">Eye worm</name>
    <name type="synonym">Filaria loa</name>
    <dbReference type="NCBI Taxonomy" id="7209"/>
    <lineage>
        <taxon>Eukaryota</taxon>
        <taxon>Metazoa</taxon>
        <taxon>Ecdysozoa</taxon>
        <taxon>Nematoda</taxon>
        <taxon>Chromadorea</taxon>
        <taxon>Rhabditida</taxon>
        <taxon>Spirurina</taxon>
        <taxon>Spiruromorpha</taxon>
        <taxon>Filarioidea</taxon>
        <taxon>Onchocercidae</taxon>
        <taxon>Loa</taxon>
    </lineage>
</organism>
<dbReference type="STRING" id="7209.A0A1I7VX39"/>
<dbReference type="InterPro" id="IPR023213">
    <property type="entry name" value="CAT-like_dom_sf"/>
</dbReference>
<dbReference type="FunFam" id="3.30.559.10:FF:000027">
    <property type="entry name" value="Dihydrolipoamide acetyltransferase component of pyruvate dehydrogenase complex"/>
    <property type="match status" value="1"/>
</dbReference>
<sequence>MIFPFLSARFLPLVQFKLSDIGEGIAEVQIKEWHVKEGDYVAQFDNICEIQSDKASVTITSRYDGIIKKLYYNVDDVAKVGTTLVDIEVADIETQEERFNGKMEREMTTSEDDQETRKILVTPAVRQLAREKGVNLNEITGTGFSGRILKDDVIRHVELQNNLSTIAAAETPFANVKPHAARATLPLSHSLSLAKYEMLKEDKMIPISSYARTMVTSMTESLKIPRFGFCDEVNFDRIMTMRVELKKFEVTHSVRMSFMPIIIKAVSLALKKFPKLNAVMDKNVENVICKASHNISIAMDTPEGLVVPNIKHCEQLTLWEIAAELNRLQEAGSKMQIDPEDLKDGTFTLSNVGMIGGTYLVPVIMPPQLAIGAIGQISKLPRFDRQGNVCAASVVKFSWAADHRVIDGATVARFSNQINNDESLTVLTH</sequence>
<evidence type="ECO:0000313" key="13">
    <source>
        <dbReference type="WBParaSite" id="EN70_7183"/>
    </source>
</evidence>
<dbReference type="PROSITE" id="PS00189">
    <property type="entry name" value="LIPOYL"/>
    <property type="match status" value="1"/>
</dbReference>
<dbReference type="GO" id="GO:0005759">
    <property type="term" value="C:mitochondrial matrix"/>
    <property type="evidence" value="ECO:0007669"/>
    <property type="project" value="UniProtKB-SubCell"/>
</dbReference>
<dbReference type="PROSITE" id="PS50968">
    <property type="entry name" value="BIOTINYL_LIPOYL"/>
    <property type="match status" value="1"/>
</dbReference>
<dbReference type="Gene3D" id="4.10.320.10">
    <property type="entry name" value="E3-binding domain"/>
    <property type="match status" value="1"/>
</dbReference>
<dbReference type="FunFam" id="2.40.50.100:FF:000013">
    <property type="entry name" value="Dihydrolipoamide acetyltransferase component of pyruvate dehydrogenase complex"/>
    <property type="match status" value="1"/>
</dbReference>
<reference evidence="12" key="1">
    <citation type="submission" date="2012-04" db="EMBL/GenBank/DDBJ databases">
        <title>The Genome Sequence of Loa loa.</title>
        <authorList>
            <consortium name="The Broad Institute Genome Sequencing Platform"/>
            <consortium name="Broad Institute Genome Sequencing Center for Infectious Disease"/>
            <person name="Nutman T.B."/>
            <person name="Fink D.L."/>
            <person name="Russ C."/>
            <person name="Young S."/>
            <person name="Zeng Q."/>
            <person name="Gargeya S."/>
            <person name="Alvarado L."/>
            <person name="Berlin A."/>
            <person name="Chapman S.B."/>
            <person name="Chen Z."/>
            <person name="Freedman E."/>
            <person name="Gellesch M."/>
            <person name="Goldberg J."/>
            <person name="Griggs A."/>
            <person name="Gujja S."/>
            <person name="Heilman E.R."/>
            <person name="Heiman D."/>
            <person name="Howarth C."/>
            <person name="Mehta T."/>
            <person name="Neiman D."/>
            <person name="Pearson M."/>
            <person name="Roberts A."/>
            <person name="Saif S."/>
            <person name="Shea T."/>
            <person name="Shenoy N."/>
            <person name="Sisk P."/>
            <person name="Stolte C."/>
            <person name="Sykes S."/>
            <person name="White J."/>
            <person name="Yandava C."/>
            <person name="Haas B."/>
            <person name="Henn M.R."/>
            <person name="Nusbaum C."/>
            <person name="Birren B."/>
        </authorList>
    </citation>
    <scope>NUCLEOTIDE SEQUENCE [LARGE SCALE GENOMIC DNA]</scope>
</reference>